<protein>
    <recommendedName>
        <fullName evidence="4">DoxX-like protein</fullName>
    </recommendedName>
</protein>
<comment type="caution">
    <text evidence="2">The sequence shown here is derived from an EMBL/GenBank/DDBJ whole genome shotgun (WGS) entry which is preliminary data.</text>
</comment>
<keyword evidence="1" id="KW-0812">Transmembrane</keyword>
<keyword evidence="1" id="KW-0472">Membrane</keyword>
<feature type="transmembrane region" description="Helical" evidence="1">
    <location>
        <begin position="100"/>
        <end position="121"/>
    </location>
</feature>
<evidence type="ECO:0008006" key="4">
    <source>
        <dbReference type="Google" id="ProtNLM"/>
    </source>
</evidence>
<evidence type="ECO:0000256" key="1">
    <source>
        <dbReference type="SAM" id="Phobius"/>
    </source>
</evidence>
<feature type="transmembrane region" description="Helical" evidence="1">
    <location>
        <begin position="44"/>
        <end position="63"/>
    </location>
</feature>
<dbReference type="Proteomes" id="UP000670947">
    <property type="component" value="Unassembled WGS sequence"/>
</dbReference>
<dbReference type="InterPro" id="IPR046192">
    <property type="entry name" value="DUF6220"/>
</dbReference>
<dbReference type="Pfam" id="PF19728">
    <property type="entry name" value="DUF6220"/>
    <property type="match status" value="1"/>
</dbReference>
<keyword evidence="3" id="KW-1185">Reference proteome</keyword>
<keyword evidence="1" id="KW-1133">Transmembrane helix</keyword>
<evidence type="ECO:0000313" key="3">
    <source>
        <dbReference type="Proteomes" id="UP000670947"/>
    </source>
</evidence>
<proteinExistence type="predicted"/>
<gene>
    <name evidence="2" type="ORF">I8J29_20800</name>
</gene>
<accession>A0ABS3WEA4</accession>
<dbReference type="EMBL" id="JAGGDJ010000021">
    <property type="protein sequence ID" value="MBO7746660.1"/>
    <property type="molecule type" value="Genomic_DNA"/>
</dbReference>
<reference evidence="2 3" key="1">
    <citation type="submission" date="2021-03" db="EMBL/GenBank/DDBJ databases">
        <title>Paenibacillus artemisicola MWE-103 whole genome sequence.</title>
        <authorList>
            <person name="Ham Y.J."/>
        </authorList>
    </citation>
    <scope>NUCLEOTIDE SEQUENCE [LARGE SCALE GENOMIC DNA]</scope>
    <source>
        <strain evidence="2 3">MWE-103</strain>
    </source>
</reference>
<evidence type="ECO:0000313" key="2">
    <source>
        <dbReference type="EMBL" id="MBO7746660.1"/>
    </source>
</evidence>
<sequence length="130" mass="14296">MSEGNRYARLAVFLLAALFALCVVAQTYLAGMAVLVDAEHWKDHTSFVHVFEFVPAAAFVLTFFGRVGGAVRWCSLALFALVMLQYMTAHIGADAPYVSALHPVIAVAMFWLAAATAMRAYRAWRRGPRA</sequence>
<dbReference type="RefSeq" id="WP_208849413.1">
    <property type="nucleotide sequence ID" value="NZ_JAGGDJ010000021.1"/>
</dbReference>
<name>A0ABS3WEA4_9BACL</name>
<feature type="transmembrane region" description="Helical" evidence="1">
    <location>
        <begin position="70"/>
        <end position="88"/>
    </location>
</feature>
<organism evidence="2 3">
    <name type="scientific">Paenibacillus artemisiicola</name>
    <dbReference type="NCBI Taxonomy" id="1172618"/>
    <lineage>
        <taxon>Bacteria</taxon>
        <taxon>Bacillati</taxon>
        <taxon>Bacillota</taxon>
        <taxon>Bacilli</taxon>
        <taxon>Bacillales</taxon>
        <taxon>Paenibacillaceae</taxon>
        <taxon>Paenibacillus</taxon>
    </lineage>
</organism>